<organism evidence="1 2">
    <name type="scientific">Aegilops tauschii subsp. strangulata</name>
    <name type="common">Goatgrass</name>
    <dbReference type="NCBI Taxonomy" id="200361"/>
    <lineage>
        <taxon>Eukaryota</taxon>
        <taxon>Viridiplantae</taxon>
        <taxon>Streptophyta</taxon>
        <taxon>Embryophyta</taxon>
        <taxon>Tracheophyta</taxon>
        <taxon>Spermatophyta</taxon>
        <taxon>Magnoliopsida</taxon>
        <taxon>Liliopsida</taxon>
        <taxon>Poales</taxon>
        <taxon>Poaceae</taxon>
        <taxon>BOP clade</taxon>
        <taxon>Pooideae</taxon>
        <taxon>Triticodae</taxon>
        <taxon>Triticeae</taxon>
        <taxon>Triticinae</taxon>
        <taxon>Aegilops</taxon>
    </lineage>
</organism>
<accession>A0A453Q559</accession>
<dbReference type="EnsemblPlants" id="AET6Gv20985900.6">
    <property type="protein sequence ID" value="AET6Gv20985900.6"/>
    <property type="gene ID" value="AET6Gv20985900"/>
</dbReference>
<dbReference type="Proteomes" id="UP000015105">
    <property type="component" value="Chromosome 6D"/>
</dbReference>
<evidence type="ECO:0000313" key="1">
    <source>
        <dbReference type="EnsemblPlants" id="AET6Gv20985900.6"/>
    </source>
</evidence>
<evidence type="ECO:0000313" key="2">
    <source>
        <dbReference type="Proteomes" id="UP000015105"/>
    </source>
</evidence>
<dbReference type="Gramene" id="AET6Gv20985900.6">
    <property type="protein sequence ID" value="AET6Gv20985900.6"/>
    <property type="gene ID" value="AET6Gv20985900"/>
</dbReference>
<reference evidence="1" key="3">
    <citation type="journal article" date="2017" name="Nature">
        <title>Genome sequence of the progenitor of the wheat D genome Aegilops tauschii.</title>
        <authorList>
            <person name="Luo M.C."/>
            <person name="Gu Y.Q."/>
            <person name="Puiu D."/>
            <person name="Wang H."/>
            <person name="Twardziok S.O."/>
            <person name="Deal K.R."/>
            <person name="Huo N."/>
            <person name="Zhu T."/>
            <person name="Wang L."/>
            <person name="Wang Y."/>
            <person name="McGuire P.E."/>
            <person name="Liu S."/>
            <person name="Long H."/>
            <person name="Ramasamy R.K."/>
            <person name="Rodriguez J.C."/>
            <person name="Van S.L."/>
            <person name="Yuan L."/>
            <person name="Wang Z."/>
            <person name="Xia Z."/>
            <person name="Xiao L."/>
            <person name="Anderson O.D."/>
            <person name="Ouyang S."/>
            <person name="Liang Y."/>
            <person name="Zimin A.V."/>
            <person name="Pertea G."/>
            <person name="Qi P."/>
            <person name="Bennetzen J.L."/>
            <person name="Dai X."/>
            <person name="Dawson M.W."/>
            <person name="Muller H.G."/>
            <person name="Kugler K."/>
            <person name="Rivarola-Duarte L."/>
            <person name="Spannagl M."/>
            <person name="Mayer K.F.X."/>
            <person name="Lu F.H."/>
            <person name="Bevan M.W."/>
            <person name="Leroy P."/>
            <person name="Li P."/>
            <person name="You F.M."/>
            <person name="Sun Q."/>
            <person name="Liu Z."/>
            <person name="Lyons E."/>
            <person name="Wicker T."/>
            <person name="Salzberg S.L."/>
            <person name="Devos K.M."/>
            <person name="Dvorak J."/>
        </authorList>
    </citation>
    <scope>NUCLEOTIDE SEQUENCE [LARGE SCALE GENOMIC DNA]</scope>
    <source>
        <strain evidence="1">cv. AL8/78</strain>
    </source>
</reference>
<reference evidence="2" key="1">
    <citation type="journal article" date="2014" name="Science">
        <title>Ancient hybridizations among the ancestral genomes of bread wheat.</title>
        <authorList>
            <consortium name="International Wheat Genome Sequencing Consortium,"/>
            <person name="Marcussen T."/>
            <person name="Sandve S.R."/>
            <person name="Heier L."/>
            <person name="Spannagl M."/>
            <person name="Pfeifer M."/>
            <person name="Jakobsen K.S."/>
            <person name="Wulff B.B."/>
            <person name="Steuernagel B."/>
            <person name="Mayer K.F."/>
            <person name="Olsen O.A."/>
        </authorList>
    </citation>
    <scope>NUCLEOTIDE SEQUENCE [LARGE SCALE GENOMIC DNA]</scope>
    <source>
        <strain evidence="2">cv. AL8/78</strain>
    </source>
</reference>
<protein>
    <submittedName>
        <fullName evidence="1">Uncharacterized protein</fullName>
    </submittedName>
</protein>
<name>A0A453Q559_AEGTS</name>
<dbReference type="AlphaFoldDB" id="A0A453Q559"/>
<sequence>RKLVQILSRYDFSALSVFTLVSPLTRRSHTCRSLFSSSPHFCHLTGNHLVGHHLAYFADHHLSP</sequence>
<reference evidence="2" key="2">
    <citation type="journal article" date="2017" name="Nat. Plants">
        <title>The Aegilops tauschii genome reveals multiple impacts of transposons.</title>
        <authorList>
            <person name="Zhao G."/>
            <person name="Zou C."/>
            <person name="Li K."/>
            <person name="Wang K."/>
            <person name="Li T."/>
            <person name="Gao L."/>
            <person name="Zhang X."/>
            <person name="Wang H."/>
            <person name="Yang Z."/>
            <person name="Liu X."/>
            <person name="Jiang W."/>
            <person name="Mao L."/>
            <person name="Kong X."/>
            <person name="Jiao Y."/>
            <person name="Jia J."/>
        </authorList>
    </citation>
    <scope>NUCLEOTIDE SEQUENCE [LARGE SCALE GENOMIC DNA]</scope>
    <source>
        <strain evidence="2">cv. AL8/78</strain>
    </source>
</reference>
<keyword evidence="2" id="KW-1185">Reference proteome</keyword>
<reference evidence="1" key="5">
    <citation type="journal article" date="2021" name="G3 (Bethesda)">
        <title>Aegilops tauschii genome assembly Aet v5.0 features greater sequence contiguity and improved annotation.</title>
        <authorList>
            <person name="Wang L."/>
            <person name="Zhu T."/>
            <person name="Rodriguez J.C."/>
            <person name="Deal K.R."/>
            <person name="Dubcovsky J."/>
            <person name="McGuire P.E."/>
            <person name="Lux T."/>
            <person name="Spannagl M."/>
            <person name="Mayer K.F.X."/>
            <person name="Baldrich P."/>
            <person name="Meyers B.C."/>
            <person name="Huo N."/>
            <person name="Gu Y.Q."/>
            <person name="Zhou H."/>
            <person name="Devos K.M."/>
            <person name="Bennetzen J.L."/>
            <person name="Unver T."/>
            <person name="Budak H."/>
            <person name="Gulick P.J."/>
            <person name="Galiba G."/>
            <person name="Kalapos B."/>
            <person name="Nelson D.R."/>
            <person name="Li P."/>
            <person name="You F.M."/>
            <person name="Luo M.C."/>
            <person name="Dvorak J."/>
        </authorList>
    </citation>
    <scope>NUCLEOTIDE SEQUENCE [LARGE SCALE GENOMIC DNA]</scope>
    <source>
        <strain evidence="1">cv. AL8/78</strain>
    </source>
</reference>
<proteinExistence type="predicted"/>
<reference evidence="1" key="4">
    <citation type="submission" date="2019-03" db="UniProtKB">
        <authorList>
            <consortium name="EnsemblPlants"/>
        </authorList>
    </citation>
    <scope>IDENTIFICATION</scope>
</reference>